<evidence type="ECO:0000313" key="13">
    <source>
        <dbReference type="Proteomes" id="UP000014680"/>
    </source>
</evidence>
<dbReference type="CDD" id="cd00160">
    <property type="entry name" value="RhoGEF"/>
    <property type="match status" value="1"/>
</dbReference>
<dbReference type="Pfam" id="PF00621">
    <property type="entry name" value="RhoGEF"/>
    <property type="match status" value="1"/>
</dbReference>
<dbReference type="OMA" id="FACAETE"/>
<dbReference type="SUPFAM" id="SSF50729">
    <property type="entry name" value="PH domain-like"/>
    <property type="match status" value="1"/>
</dbReference>
<dbReference type="EMBL" id="KB206683">
    <property type="protein sequence ID" value="ELP89058.1"/>
    <property type="molecule type" value="Genomic_DNA"/>
</dbReference>
<proteinExistence type="predicted"/>
<dbReference type="Pfam" id="PF01363">
    <property type="entry name" value="FYVE"/>
    <property type="match status" value="1"/>
</dbReference>
<dbReference type="InterPro" id="IPR017455">
    <property type="entry name" value="Znf_FYVE-rel"/>
</dbReference>
<dbReference type="InterPro" id="IPR001331">
    <property type="entry name" value="GDS_CDC24_CS"/>
</dbReference>
<keyword evidence="6" id="KW-0862">Zinc</keyword>
<dbReference type="Pfam" id="PF00169">
    <property type="entry name" value="PH"/>
    <property type="match status" value="1"/>
</dbReference>
<feature type="domain" description="DH" evidence="10">
    <location>
        <begin position="16"/>
        <end position="202"/>
    </location>
</feature>
<dbReference type="InterPro" id="IPR013083">
    <property type="entry name" value="Znf_RING/FYVE/PHD"/>
</dbReference>
<dbReference type="SUPFAM" id="SSF57903">
    <property type="entry name" value="FYVE/PHD zinc finger"/>
    <property type="match status" value="1"/>
</dbReference>
<keyword evidence="7" id="KW-0206">Cytoskeleton</keyword>
<dbReference type="PROSITE" id="PS50178">
    <property type="entry name" value="ZF_FYVE"/>
    <property type="match status" value="1"/>
</dbReference>
<evidence type="ECO:0000313" key="12">
    <source>
        <dbReference type="EMBL" id="ELP89058.1"/>
    </source>
</evidence>
<dbReference type="Gene3D" id="3.30.40.10">
    <property type="entry name" value="Zinc/RING finger domain, C3HC4 (zinc finger)"/>
    <property type="match status" value="1"/>
</dbReference>
<dbReference type="Proteomes" id="UP000014680">
    <property type="component" value="Unassembled WGS sequence"/>
</dbReference>
<evidence type="ECO:0000256" key="6">
    <source>
        <dbReference type="ARBA" id="ARBA00022833"/>
    </source>
</evidence>
<dbReference type="OrthoDB" id="660555at2759"/>
<keyword evidence="3" id="KW-0344">Guanine-nucleotide releasing factor</keyword>
<evidence type="ECO:0000256" key="4">
    <source>
        <dbReference type="ARBA" id="ARBA00022723"/>
    </source>
</evidence>
<dbReference type="PANTHER" id="PTHR12673">
    <property type="entry name" value="FACIOGENITAL DYSPLASIA PROTEIN"/>
    <property type="match status" value="1"/>
</dbReference>
<feature type="domain" description="FYVE-type" evidence="11">
    <location>
        <begin position="346"/>
        <end position="404"/>
    </location>
</feature>
<dbReference type="SMART" id="SM00233">
    <property type="entry name" value="PH"/>
    <property type="match status" value="1"/>
</dbReference>
<dbReference type="Gene3D" id="1.20.900.10">
    <property type="entry name" value="Dbl homology (DH) domain"/>
    <property type="match status" value="1"/>
</dbReference>
<dbReference type="PROSITE" id="PS50003">
    <property type="entry name" value="PH_DOMAIN"/>
    <property type="match status" value="1"/>
</dbReference>
<evidence type="ECO:0000259" key="9">
    <source>
        <dbReference type="PROSITE" id="PS50003"/>
    </source>
</evidence>
<dbReference type="SUPFAM" id="SSF48065">
    <property type="entry name" value="DBL homology domain (DH-domain)"/>
    <property type="match status" value="1"/>
</dbReference>
<dbReference type="PROSITE" id="PS50010">
    <property type="entry name" value="DH_2"/>
    <property type="match status" value="1"/>
</dbReference>
<dbReference type="GO" id="GO:0008270">
    <property type="term" value="F:zinc ion binding"/>
    <property type="evidence" value="ECO:0007669"/>
    <property type="project" value="UniProtKB-KW"/>
</dbReference>
<dbReference type="SMART" id="SM00064">
    <property type="entry name" value="FYVE"/>
    <property type="match status" value="1"/>
</dbReference>
<evidence type="ECO:0000259" key="10">
    <source>
        <dbReference type="PROSITE" id="PS50010"/>
    </source>
</evidence>
<dbReference type="InterPro" id="IPR001849">
    <property type="entry name" value="PH_domain"/>
</dbReference>
<dbReference type="PANTHER" id="PTHR12673:SF263">
    <property type="entry name" value="PLECKSTRIN DOMAIN-CONTAINING PROTEIN"/>
    <property type="match status" value="1"/>
</dbReference>
<comment type="subcellular location">
    <subcellularLocation>
        <location evidence="1">Cytoplasm</location>
        <location evidence="1">Cytoskeleton</location>
    </subcellularLocation>
</comment>
<keyword evidence="4" id="KW-0479">Metal-binding</keyword>
<dbReference type="InterPro" id="IPR051092">
    <property type="entry name" value="FYVE_RhoGEF_PH"/>
</dbReference>
<sequence length="434" mass="50177">MSFVKERENTLSGDEYRLRIIEEIMDTEKTYNESLDTCIQYYYKRITEQSPPIIPKSQTETIFLYFDEIANVNKSFYLELQNAKESSTLSRSIGKIFQNYIPYFRVYYQYLGNTGPSQQAVQTISTSKKIEDFLDDVRLAIPNKSNQLDLQGFLIMPVQRLPRYTLLLTDLVKRTPETYDDYTNIKQALTEMKKLTDSANRAIVSTERRRVLFALEKRISGFSGKLVEPQRYFIKEGNLRKVCRKKIKPRHFILFNDIFLYGMGDEAATKVSQVTEVFSVFVKDVPQQNAFEILTDQKSFVVYASNKEEKESWMTEITKANEEATRALKTRNKMNDSFIKPPFVPDNTVTLCMTCNTQFGIWTRRHHCRFCGKCVCDGCTKMRVPLPPLMTLERACPGCVDRLLLSARPVEKRDKINSEIYGSVSGLSSTPPLV</sequence>
<keyword evidence="5 8" id="KW-0863">Zinc-finger</keyword>
<dbReference type="GO" id="GO:0005856">
    <property type="term" value="C:cytoskeleton"/>
    <property type="evidence" value="ECO:0007669"/>
    <property type="project" value="UniProtKB-SubCell"/>
</dbReference>
<evidence type="ECO:0000256" key="1">
    <source>
        <dbReference type="ARBA" id="ARBA00004245"/>
    </source>
</evidence>
<dbReference type="KEGG" id="eiv:EIN_164980"/>
<dbReference type="PROSITE" id="PS00741">
    <property type="entry name" value="DH_1"/>
    <property type="match status" value="1"/>
</dbReference>
<dbReference type="InterPro" id="IPR000306">
    <property type="entry name" value="Znf_FYVE"/>
</dbReference>
<dbReference type="GO" id="GO:0035556">
    <property type="term" value="P:intracellular signal transduction"/>
    <property type="evidence" value="ECO:0007669"/>
    <property type="project" value="InterPro"/>
</dbReference>
<dbReference type="InterPro" id="IPR035899">
    <property type="entry name" value="DBL_dom_sf"/>
</dbReference>
<dbReference type="InterPro" id="IPR000219">
    <property type="entry name" value="DH_dom"/>
</dbReference>
<evidence type="ECO:0000256" key="2">
    <source>
        <dbReference type="ARBA" id="ARBA00022490"/>
    </source>
</evidence>
<reference evidence="12 13" key="1">
    <citation type="submission" date="2012-10" db="EMBL/GenBank/DDBJ databases">
        <authorList>
            <person name="Zafar N."/>
            <person name="Inman J."/>
            <person name="Hall N."/>
            <person name="Lorenzi H."/>
            <person name="Caler E."/>
        </authorList>
    </citation>
    <scope>NUCLEOTIDE SEQUENCE [LARGE SCALE GENOMIC DNA]</scope>
    <source>
        <strain evidence="12 13">IP1</strain>
    </source>
</reference>
<dbReference type="AlphaFoldDB" id="A0A0A1U4A0"/>
<evidence type="ECO:0000256" key="8">
    <source>
        <dbReference type="PROSITE-ProRule" id="PRU00091"/>
    </source>
</evidence>
<dbReference type="RefSeq" id="XP_004255829.1">
    <property type="nucleotide sequence ID" value="XM_004255781.1"/>
</dbReference>
<name>A0A0A1U4A0_ENTIV</name>
<evidence type="ECO:0000256" key="5">
    <source>
        <dbReference type="ARBA" id="ARBA00022771"/>
    </source>
</evidence>
<dbReference type="Gene3D" id="2.30.29.30">
    <property type="entry name" value="Pleckstrin-homology domain (PH domain)/Phosphotyrosine-binding domain (PTB)"/>
    <property type="match status" value="1"/>
</dbReference>
<keyword evidence="13" id="KW-1185">Reference proteome</keyword>
<protein>
    <submittedName>
        <fullName evidence="12">Rho/RAC guanine nucleotide exchange factor, putative</fullName>
    </submittedName>
</protein>
<evidence type="ECO:0000259" key="11">
    <source>
        <dbReference type="PROSITE" id="PS50178"/>
    </source>
</evidence>
<dbReference type="GeneID" id="14888023"/>
<gene>
    <name evidence="12" type="ORF">EIN_164980</name>
</gene>
<organism evidence="12 13">
    <name type="scientific">Entamoeba invadens IP1</name>
    <dbReference type="NCBI Taxonomy" id="370355"/>
    <lineage>
        <taxon>Eukaryota</taxon>
        <taxon>Amoebozoa</taxon>
        <taxon>Evosea</taxon>
        <taxon>Archamoebae</taxon>
        <taxon>Mastigamoebida</taxon>
        <taxon>Entamoebidae</taxon>
        <taxon>Entamoeba</taxon>
    </lineage>
</organism>
<dbReference type="GO" id="GO:0005085">
    <property type="term" value="F:guanyl-nucleotide exchange factor activity"/>
    <property type="evidence" value="ECO:0007669"/>
    <property type="project" value="UniProtKB-KW"/>
</dbReference>
<dbReference type="VEuPathDB" id="AmoebaDB:EIN_164980"/>
<keyword evidence="2" id="KW-0963">Cytoplasm</keyword>
<dbReference type="InterPro" id="IPR011011">
    <property type="entry name" value="Znf_FYVE_PHD"/>
</dbReference>
<feature type="domain" description="PH" evidence="9">
    <location>
        <begin position="232"/>
        <end position="322"/>
    </location>
</feature>
<dbReference type="SMART" id="SM00325">
    <property type="entry name" value="RhoGEF"/>
    <property type="match status" value="1"/>
</dbReference>
<evidence type="ECO:0000256" key="3">
    <source>
        <dbReference type="ARBA" id="ARBA00022658"/>
    </source>
</evidence>
<evidence type="ECO:0000256" key="7">
    <source>
        <dbReference type="ARBA" id="ARBA00023212"/>
    </source>
</evidence>
<accession>A0A0A1U4A0</accession>
<dbReference type="GO" id="GO:0005737">
    <property type="term" value="C:cytoplasm"/>
    <property type="evidence" value="ECO:0007669"/>
    <property type="project" value="TreeGrafter"/>
</dbReference>
<dbReference type="InterPro" id="IPR011993">
    <property type="entry name" value="PH-like_dom_sf"/>
</dbReference>